<gene>
    <name evidence="2" type="ORF">DP939_18375</name>
</gene>
<evidence type="ECO:0000259" key="1">
    <source>
        <dbReference type="Pfam" id="PF01526"/>
    </source>
</evidence>
<dbReference type="Proteomes" id="UP000253303">
    <property type="component" value="Unassembled WGS sequence"/>
</dbReference>
<sequence length="126" mass="14139">MRPSRRRRAQTGDSRGLNVVENWNSANKDIFYGKAGDLTGDDREHVEVSALALHLVQATIGYLNTHLIQIILHDDPKLRARLTPEDLRGLSALFWTHLNLYGRLELDMNRHLALGLAAQQTTTATA</sequence>
<accession>A0A366LWZ0</accession>
<proteinExistence type="predicted"/>
<evidence type="ECO:0000313" key="3">
    <source>
        <dbReference type="Proteomes" id="UP000253303"/>
    </source>
</evidence>
<dbReference type="InterPro" id="IPR002513">
    <property type="entry name" value="Tn3_Tnp_DDE_dom"/>
</dbReference>
<feature type="domain" description="Tn3 transposase DDE" evidence="1">
    <location>
        <begin position="14"/>
        <end position="103"/>
    </location>
</feature>
<dbReference type="GO" id="GO:0004803">
    <property type="term" value="F:transposase activity"/>
    <property type="evidence" value="ECO:0007669"/>
    <property type="project" value="InterPro"/>
</dbReference>
<evidence type="ECO:0000313" key="2">
    <source>
        <dbReference type="EMBL" id="RBQ18478.1"/>
    </source>
</evidence>
<dbReference type="Pfam" id="PF01526">
    <property type="entry name" value="DDE_Tnp_Tn3"/>
    <property type="match status" value="1"/>
</dbReference>
<dbReference type="GO" id="GO:0006313">
    <property type="term" value="P:DNA transposition"/>
    <property type="evidence" value="ECO:0007669"/>
    <property type="project" value="InterPro"/>
</dbReference>
<comment type="caution">
    <text evidence="2">The sequence shown here is derived from an EMBL/GenBank/DDBJ whole genome shotgun (WGS) entry which is preliminary data.</text>
</comment>
<keyword evidence="3" id="KW-1185">Reference proteome</keyword>
<dbReference type="EMBL" id="QMEY01000007">
    <property type="protein sequence ID" value="RBQ18478.1"/>
    <property type="molecule type" value="Genomic_DNA"/>
</dbReference>
<organism evidence="2 3">
    <name type="scientific">Spongiactinospora rosea</name>
    <dbReference type="NCBI Taxonomy" id="2248750"/>
    <lineage>
        <taxon>Bacteria</taxon>
        <taxon>Bacillati</taxon>
        <taxon>Actinomycetota</taxon>
        <taxon>Actinomycetes</taxon>
        <taxon>Streptosporangiales</taxon>
        <taxon>Streptosporangiaceae</taxon>
        <taxon>Spongiactinospora</taxon>
    </lineage>
</organism>
<reference evidence="2 3" key="1">
    <citation type="submission" date="2018-06" db="EMBL/GenBank/DDBJ databases">
        <title>Sphaerisporangium craniellae sp. nov., isolated from a marine sponge in the South China Sea.</title>
        <authorList>
            <person name="Li L."/>
        </authorList>
    </citation>
    <scope>NUCLEOTIDE SEQUENCE [LARGE SCALE GENOMIC DNA]</scope>
    <source>
        <strain evidence="2 3">LHW63015</strain>
    </source>
</reference>
<name>A0A366LWZ0_9ACTN</name>
<dbReference type="AlphaFoldDB" id="A0A366LWZ0"/>
<protein>
    <recommendedName>
        <fullName evidence="1">Tn3 transposase DDE domain-containing protein</fullName>
    </recommendedName>
</protein>